<reference evidence="1" key="1">
    <citation type="submission" date="2014-05" db="EMBL/GenBank/DDBJ databases">
        <authorList>
            <person name="Chronopoulou M."/>
        </authorList>
    </citation>
    <scope>NUCLEOTIDE SEQUENCE</scope>
    <source>
        <tissue evidence="1">Whole organism</tissue>
    </source>
</reference>
<dbReference type="EMBL" id="HACA01016416">
    <property type="protein sequence ID" value="CDW33777.1"/>
    <property type="molecule type" value="Transcribed_RNA"/>
</dbReference>
<organism evidence="1">
    <name type="scientific">Lepeophtheirus salmonis</name>
    <name type="common">Salmon louse</name>
    <name type="synonym">Caligus salmonis</name>
    <dbReference type="NCBI Taxonomy" id="72036"/>
    <lineage>
        <taxon>Eukaryota</taxon>
        <taxon>Metazoa</taxon>
        <taxon>Ecdysozoa</taxon>
        <taxon>Arthropoda</taxon>
        <taxon>Crustacea</taxon>
        <taxon>Multicrustacea</taxon>
        <taxon>Hexanauplia</taxon>
        <taxon>Copepoda</taxon>
        <taxon>Siphonostomatoida</taxon>
        <taxon>Caligidae</taxon>
        <taxon>Lepeophtheirus</taxon>
    </lineage>
</organism>
<proteinExistence type="predicted"/>
<accession>A0A0K2U771</accession>
<sequence length="69" mass="8014">MTGSRTGLDQIDKDWRNTVNDFQQFVYPVQKHVIWSKAGTEIFNFQYLGDYIFDKIGDSNLAIITNIIL</sequence>
<dbReference type="AlphaFoldDB" id="A0A0K2U771"/>
<dbReference type="EMBL" id="HACA01016417">
    <property type="protein sequence ID" value="CDW33778.1"/>
    <property type="molecule type" value="Transcribed_RNA"/>
</dbReference>
<protein>
    <submittedName>
        <fullName evidence="1">Uncharacterized protein</fullName>
    </submittedName>
</protein>
<evidence type="ECO:0000313" key="1">
    <source>
        <dbReference type="EMBL" id="CDW33777.1"/>
    </source>
</evidence>
<name>A0A0K2U771_LEPSM</name>